<comment type="cofactor">
    <cofactor evidence="1">
        <name>Co(2+)</name>
        <dbReference type="ChEBI" id="CHEBI:48828"/>
    </cofactor>
</comment>
<dbReference type="HOGENOM" id="CLU_021264_11_2_1"/>
<keyword evidence="9" id="KW-0119">Carbohydrate metabolism</keyword>
<dbReference type="GO" id="GO:0046872">
    <property type="term" value="F:metal ion binding"/>
    <property type="evidence" value="ECO:0007669"/>
    <property type="project" value="UniProtKB-KW"/>
</dbReference>
<dbReference type="AlphaFoldDB" id="V2X3L7"/>
<dbReference type="InterPro" id="IPR002509">
    <property type="entry name" value="NODB_dom"/>
</dbReference>
<evidence type="ECO:0000313" key="14">
    <source>
        <dbReference type="EMBL" id="ESK88397.1"/>
    </source>
</evidence>
<dbReference type="GO" id="GO:0071555">
    <property type="term" value="P:cell wall organization"/>
    <property type="evidence" value="ECO:0007669"/>
    <property type="project" value="UniProtKB-KW"/>
</dbReference>
<organism evidence="14 15">
    <name type="scientific">Moniliophthora roreri (strain MCA 2997)</name>
    <name type="common">Cocoa frosty pod rot fungus</name>
    <name type="synonym">Crinipellis roreri</name>
    <dbReference type="NCBI Taxonomy" id="1381753"/>
    <lineage>
        <taxon>Eukaryota</taxon>
        <taxon>Fungi</taxon>
        <taxon>Dikarya</taxon>
        <taxon>Basidiomycota</taxon>
        <taxon>Agaricomycotina</taxon>
        <taxon>Agaricomycetes</taxon>
        <taxon>Agaricomycetidae</taxon>
        <taxon>Agaricales</taxon>
        <taxon>Marasmiineae</taxon>
        <taxon>Marasmiaceae</taxon>
        <taxon>Moniliophthora</taxon>
    </lineage>
</organism>
<dbReference type="GO" id="GO:0005975">
    <property type="term" value="P:carbohydrate metabolic process"/>
    <property type="evidence" value="ECO:0007669"/>
    <property type="project" value="InterPro"/>
</dbReference>
<keyword evidence="4" id="KW-0336">GPI-anchor</keyword>
<proteinExistence type="predicted"/>
<dbReference type="CDD" id="cd10951">
    <property type="entry name" value="CE4_ClCDA_like"/>
    <property type="match status" value="1"/>
</dbReference>
<feature type="domain" description="NodB homology" evidence="13">
    <location>
        <begin position="41"/>
        <end position="227"/>
    </location>
</feature>
<evidence type="ECO:0000256" key="6">
    <source>
        <dbReference type="ARBA" id="ARBA00022729"/>
    </source>
</evidence>
<evidence type="ECO:0000256" key="2">
    <source>
        <dbReference type="ARBA" id="ARBA00004609"/>
    </source>
</evidence>
<evidence type="ECO:0000256" key="3">
    <source>
        <dbReference type="ARBA" id="ARBA00022475"/>
    </source>
</evidence>
<dbReference type="Proteomes" id="UP000017559">
    <property type="component" value="Unassembled WGS sequence"/>
</dbReference>
<evidence type="ECO:0000256" key="8">
    <source>
        <dbReference type="ARBA" id="ARBA00023136"/>
    </source>
</evidence>
<dbReference type="Gene3D" id="3.20.20.370">
    <property type="entry name" value="Glycoside hydrolase/deacetylase"/>
    <property type="match status" value="1"/>
</dbReference>
<name>V2X3L7_MONRO</name>
<evidence type="ECO:0000259" key="13">
    <source>
        <dbReference type="PROSITE" id="PS51677"/>
    </source>
</evidence>
<dbReference type="OrthoDB" id="2125469at2759"/>
<keyword evidence="3" id="KW-1003">Cell membrane</keyword>
<protein>
    <submittedName>
        <fullName evidence="14">Chitin deacetylase</fullName>
    </submittedName>
</protein>
<evidence type="ECO:0000313" key="15">
    <source>
        <dbReference type="Proteomes" id="UP000017559"/>
    </source>
</evidence>
<reference evidence="14 15" key="1">
    <citation type="journal article" date="2014" name="BMC Genomics">
        <title>Genome and secretome analysis of the hemibiotrophic fungal pathogen, Moniliophthora roreri, which causes frosty pod rot disease of cacao: mechanisms of the biotrophic and necrotrophic phases.</title>
        <authorList>
            <person name="Meinhardt L.W."/>
            <person name="Costa G.G.L."/>
            <person name="Thomazella D.P.T."/>
            <person name="Teixeira P.J.P.L."/>
            <person name="Carazzolle M.F."/>
            <person name="Schuster S.C."/>
            <person name="Carlson J.E."/>
            <person name="Guiltinan M.J."/>
            <person name="Mieczkowski P."/>
            <person name="Farmer A."/>
            <person name="Ramaraj T."/>
            <person name="Crozier J."/>
            <person name="Davis R.E."/>
            <person name="Shao J."/>
            <person name="Melnick R.L."/>
            <person name="Pereira G.A.G."/>
            <person name="Bailey B.A."/>
        </authorList>
    </citation>
    <scope>NUCLEOTIDE SEQUENCE [LARGE SCALE GENOMIC DNA]</scope>
    <source>
        <strain evidence="14 15">MCA 2997</strain>
    </source>
</reference>
<evidence type="ECO:0000256" key="5">
    <source>
        <dbReference type="ARBA" id="ARBA00022723"/>
    </source>
</evidence>
<keyword evidence="11" id="KW-0961">Cell wall biogenesis/degradation</keyword>
<dbReference type="GO" id="GO:0098552">
    <property type="term" value="C:side of membrane"/>
    <property type="evidence" value="ECO:0007669"/>
    <property type="project" value="UniProtKB-KW"/>
</dbReference>
<keyword evidence="10" id="KW-0449">Lipoprotein</keyword>
<evidence type="ECO:0000256" key="1">
    <source>
        <dbReference type="ARBA" id="ARBA00001941"/>
    </source>
</evidence>
<comment type="caution">
    <text evidence="14">The sequence shown here is derived from an EMBL/GenBank/DDBJ whole genome shotgun (WGS) entry which is preliminary data.</text>
</comment>
<dbReference type="Pfam" id="PF01522">
    <property type="entry name" value="Polysacc_deac_1"/>
    <property type="match status" value="1"/>
</dbReference>
<evidence type="ECO:0000256" key="12">
    <source>
        <dbReference type="SAM" id="SignalP"/>
    </source>
</evidence>
<keyword evidence="4" id="KW-0325">Glycoprotein</keyword>
<gene>
    <name evidence="14" type="ORF">Moror_14756</name>
</gene>
<feature type="chain" id="PRO_5004711902" evidence="12">
    <location>
        <begin position="21"/>
        <end position="264"/>
    </location>
</feature>
<evidence type="ECO:0000256" key="11">
    <source>
        <dbReference type="ARBA" id="ARBA00023316"/>
    </source>
</evidence>
<evidence type="ECO:0000256" key="9">
    <source>
        <dbReference type="ARBA" id="ARBA00023277"/>
    </source>
</evidence>
<dbReference type="EMBL" id="AWSO01000652">
    <property type="protein sequence ID" value="ESK88397.1"/>
    <property type="molecule type" value="Genomic_DNA"/>
</dbReference>
<evidence type="ECO:0000256" key="4">
    <source>
        <dbReference type="ARBA" id="ARBA00022622"/>
    </source>
</evidence>
<keyword evidence="8" id="KW-0472">Membrane</keyword>
<accession>V2X3L7</accession>
<dbReference type="PANTHER" id="PTHR46471">
    <property type="entry name" value="CHITIN DEACETYLASE"/>
    <property type="match status" value="1"/>
</dbReference>
<sequence length="264" mass="29815">MKFATAITLLSLGTLSLSLAAPSQNEKRQRAAVYTQCTQPNTVALTFDDGPWWNMQQISDTLTNAGGKGTFFFNGNNWACIYDMQDQVKYAYNAGHQVASHTWSHWDLATLDWDTLHDQFWKVELALQRIVGVTPAFMRPPFGSYNDLVQQVAAVRGQSLVNWDFDSHDGDDVPPSASDRLGAYGHLIWDIQPNTILALNHEFNDDTAHVVLPQVVQWLNQRGYRMVTVAECLGMQPYQNVGSPQQNDVSWFFFFFLILGAMMD</sequence>
<comment type="subcellular location">
    <subcellularLocation>
        <location evidence="2">Cell membrane</location>
        <topology evidence="2">Lipid-anchor</topology>
        <topology evidence="2">GPI-anchor</topology>
    </subcellularLocation>
</comment>
<feature type="signal peptide" evidence="12">
    <location>
        <begin position="1"/>
        <end position="20"/>
    </location>
</feature>
<evidence type="ECO:0000256" key="7">
    <source>
        <dbReference type="ARBA" id="ARBA00022801"/>
    </source>
</evidence>
<keyword evidence="7" id="KW-0378">Hydrolase</keyword>
<keyword evidence="15" id="KW-1185">Reference proteome</keyword>
<keyword evidence="5" id="KW-0479">Metal-binding</keyword>
<dbReference type="GO" id="GO:0016810">
    <property type="term" value="F:hydrolase activity, acting on carbon-nitrogen (but not peptide) bonds"/>
    <property type="evidence" value="ECO:0007669"/>
    <property type="project" value="InterPro"/>
</dbReference>
<dbReference type="SUPFAM" id="SSF88713">
    <property type="entry name" value="Glycoside hydrolase/deacetylase"/>
    <property type="match status" value="1"/>
</dbReference>
<dbReference type="KEGG" id="mrr:Moror_14756"/>
<dbReference type="GO" id="GO:0005886">
    <property type="term" value="C:plasma membrane"/>
    <property type="evidence" value="ECO:0007669"/>
    <property type="project" value="UniProtKB-SubCell"/>
</dbReference>
<dbReference type="PROSITE" id="PS51677">
    <property type="entry name" value="NODB"/>
    <property type="match status" value="1"/>
</dbReference>
<keyword evidence="6 12" id="KW-0732">Signal</keyword>
<evidence type="ECO:0000256" key="10">
    <source>
        <dbReference type="ARBA" id="ARBA00023288"/>
    </source>
</evidence>
<dbReference type="PANTHER" id="PTHR46471:SF2">
    <property type="entry name" value="CHITIN DEACETYLASE-RELATED"/>
    <property type="match status" value="1"/>
</dbReference>
<dbReference type="InterPro" id="IPR011330">
    <property type="entry name" value="Glyco_hydro/deAcase_b/a-brl"/>
</dbReference>